<accession>A0A5E4QIX2</accession>
<keyword evidence="2" id="KW-0716">Sensory transduction</keyword>
<keyword evidence="3 9" id="KW-0812">Transmembrane</keyword>
<keyword evidence="8" id="KW-0807">Transducer</keyword>
<evidence type="ECO:0000256" key="4">
    <source>
        <dbReference type="ARBA" id="ARBA00022725"/>
    </source>
</evidence>
<evidence type="ECO:0000313" key="11">
    <source>
        <dbReference type="Proteomes" id="UP000324832"/>
    </source>
</evidence>
<dbReference type="GO" id="GO:0005549">
    <property type="term" value="F:odorant binding"/>
    <property type="evidence" value="ECO:0007669"/>
    <property type="project" value="InterPro"/>
</dbReference>
<feature type="non-terminal residue" evidence="10">
    <location>
        <position position="328"/>
    </location>
</feature>
<dbReference type="PANTHER" id="PTHR21137">
    <property type="entry name" value="ODORANT RECEPTOR"/>
    <property type="match status" value="1"/>
</dbReference>
<evidence type="ECO:0000256" key="9">
    <source>
        <dbReference type="SAM" id="Phobius"/>
    </source>
</evidence>
<evidence type="ECO:0000256" key="8">
    <source>
        <dbReference type="ARBA" id="ARBA00023224"/>
    </source>
</evidence>
<keyword evidence="6 9" id="KW-0472">Membrane</keyword>
<feature type="transmembrane region" description="Helical" evidence="9">
    <location>
        <begin position="77"/>
        <end position="96"/>
    </location>
</feature>
<evidence type="ECO:0000256" key="7">
    <source>
        <dbReference type="ARBA" id="ARBA00023170"/>
    </source>
</evidence>
<dbReference type="Pfam" id="PF02949">
    <property type="entry name" value="7tm_6"/>
    <property type="match status" value="1"/>
</dbReference>
<evidence type="ECO:0000256" key="1">
    <source>
        <dbReference type="ARBA" id="ARBA00004141"/>
    </source>
</evidence>
<evidence type="ECO:0008006" key="12">
    <source>
        <dbReference type="Google" id="ProtNLM"/>
    </source>
</evidence>
<gene>
    <name evidence="10" type="ORF">LSINAPIS_LOCUS8413</name>
</gene>
<proteinExistence type="predicted"/>
<dbReference type="PANTHER" id="PTHR21137:SF42">
    <property type="entry name" value="ODORANT RECEPTOR 83A"/>
    <property type="match status" value="1"/>
</dbReference>
<dbReference type="AlphaFoldDB" id="A0A5E4QIX2"/>
<dbReference type="EMBL" id="FZQP02003001">
    <property type="protein sequence ID" value="VVC97038.1"/>
    <property type="molecule type" value="Genomic_DNA"/>
</dbReference>
<feature type="transmembrane region" description="Helical" evidence="9">
    <location>
        <begin position="41"/>
        <end position="65"/>
    </location>
</feature>
<protein>
    <recommendedName>
        <fullName evidence="12">Odorant receptor</fullName>
    </recommendedName>
</protein>
<keyword evidence="5 9" id="KW-1133">Transmembrane helix</keyword>
<keyword evidence="7" id="KW-0675">Receptor</keyword>
<dbReference type="GO" id="GO:0004984">
    <property type="term" value="F:olfactory receptor activity"/>
    <property type="evidence" value="ECO:0007669"/>
    <property type="project" value="InterPro"/>
</dbReference>
<evidence type="ECO:0000256" key="2">
    <source>
        <dbReference type="ARBA" id="ARBA00022606"/>
    </source>
</evidence>
<dbReference type="InterPro" id="IPR004117">
    <property type="entry name" value="7tm6_olfct_rcpt"/>
</dbReference>
<evidence type="ECO:0000256" key="5">
    <source>
        <dbReference type="ARBA" id="ARBA00022989"/>
    </source>
</evidence>
<sequence length="328" mass="37424">MTGELKSIGKSYTHYIVLPFKIVACWDWFERPTTEYQILANNLYLGFVLFTLMNLTISLVVHLHAEWTDVMSNLDNIADGLPVVASLAIVVYFAVFKKELYQLIEYMERNFKWSSACGLTNTTMRGSLETARNFGYLYTACTLFSVAVYVLLPVVGVLFASNSILLCGQLELLCCSLRNARYTGLLLNGVDYDTIKSQGYNVEDDERHNYLYNKSEMKPSVHHYDKKCVRMGQVVQEFKERLERFVSPLLALRVVQVTLYLCTLLYSASLKFDMVTVEYLAAVALDIYVYCYFGNQLAVQAGRVTVAAYQSEWPSMDLASRRLLLNLL</sequence>
<keyword evidence="11" id="KW-1185">Reference proteome</keyword>
<evidence type="ECO:0000313" key="10">
    <source>
        <dbReference type="EMBL" id="VVC97038.1"/>
    </source>
</evidence>
<organism evidence="10 11">
    <name type="scientific">Leptidea sinapis</name>
    <dbReference type="NCBI Taxonomy" id="189913"/>
    <lineage>
        <taxon>Eukaryota</taxon>
        <taxon>Metazoa</taxon>
        <taxon>Ecdysozoa</taxon>
        <taxon>Arthropoda</taxon>
        <taxon>Hexapoda</taxon>
        <taxon>Insecta</taxon>
        <taxon>Pterygota</taxon>
        <taxon>Neoptera</taxon>
        <taxon>Endopterygota</taxon>
        <taxon>Lepidoptera</taxon>
        <taxon>Glossata</taxon>
        <taxon>Ditrysia</taxon>
        <taxon>Papilionoidea</taxon>
        <taxon>Pieridae</taxon>
        <taxon>Dismorphiinae</taxon>
        <taxon>Leptidea</taxon>
    </lineage>
</organism>
<dbReference type="GO" id="GO:0005886">
    <property type="term" value="C:plasma membrane"/>
    <property type="evidence" value="ECO:0007669"/>
    <property type="project" value="TreeGrafter"/>
</dbReference>
<name>A0A5E4QIX2_9NEOP</name>
<evidence type="ECO:0000256" key="3">
    <source>
        <dbReference type="ARBA" id="ARBA00022692"/>
    </source>
</evidence>
<dbReference type="Proteomes" id="UP000324832">
    <property type="component" value="Unassembled WGS sequence"/>
</dbReference>
<comment type="subcellular location">
    <subcellularLocation>
        <location evidence="1">Membrane</location>
        <topology evidence="1">Multi-pass membrane protein</topology>
    </subcellularLocation>
</comment>
<feature type="transmembrane region" description="Helical" evidence="9">
    <location>
        <begin position="134"/>
        <end position="152"/>
    </location>
</feature>
<reference evidence="10 11" key="1">
    <citation type="submission" date="2017-07" db="EMBL/GenBank/DDBJ databases">
        <authorList>
            <person name="Talla V."/>
            <person name="Backstrom N."/>
        </authorList>
    </citation>
    <scope>NUCLEOTIDE SEQUENCE [LARGE SCALE GENOMIC DNA]</scope>
</reference>
<evidence type="ECO:0000256" key="6">
    <source>
        <dbReference type="ARBA" id="ARBA00023136"/>
    </source>
</evidence>
<dbReference type="GO" id="GO:0007165">
    <property type="term" value="P:signal transduction"/>
    <property type="evidence" value="ECO:0007669"/>
    <property type="project" value="UniProtKB-KW"/>
</dbReference>
<keyword evidence="4" id="KW-0552">Olfaction</keyword>